<evidence type="ECO:0000313" key="2">
    <source>
        <dbReference type="Proteomes" id="UP000605848"/>
    </source>
</evidence>
<proteinExistence type="predicted"/>
<dbReference type="AlphaFoldDB" id="A0A937D3L8"/>
<organism evidence="1 2">
    <name type="scientific">Microvirga aerilata</name>
    <dbReference type="NCBI Taxonomy" id="670292"/>
    <lineage>
        <taxon>Bacteria</taxon>
        <taxon>Pseudomonadati</taxon>
        <taxon>Pseudomonadota</taxon>
        <taxon>Alphaproteobacteria</taxon>
        <taxon>Hyphomicrobiales</taxon>
        <taxon>Methylobacteriaceae</taxon>
        <taxon>Microvirga</taxon>
    </lineage>
</organism>
<comment type="caution">
    <text evidence="1">The sequence shown here is derived from an EMBL/GenBank/DDBJ whole genome shotgun (WGS) entry which is preliminary data.</text>
</comment>
<keyword evidence="2" id="KW-1185">Reference proteome</keyword>
<name>A0A937D3L8_9HYPH</name>
<dbReference type="RefSeq" id="WP_202063398.1">
    <property type="nucleotide sequence ID" value="NZ_JAEQMY010000043.1"/>
</dbReference>
<sequence>MRSNLMKIYDLRTSGVHSEPAVEMWKDLIDKADAERRKARDGSTNAGPVPGYVFGKEFKDSDTTVIASIYRAYDSACDNGPNSGTSKQFWATCPARVKVMEGGSSRTVEGTVCVTTEGLGLEGKQALQRNNFAVHVPKLGVFFNVTDKGSFVSDCTKEVRYGIFPEQEPEPALIDLEDTSPPPAGAVTAVYSDTQGGTCKETVREEELSEWTCSAPGGRTVLFGDTGGIMVVRFGEPTNTTWEPEFWPSKNGFGKKIEWRVRDGKPFASILRFFLGNIDGKDAEVLAVTKVEGKDACHMAYVNARPKDANKQAAEIADTKAHAFRCGAHKPIKVGGAKWYGEESFTLDEKAEHFNVTGLQPGQMLPLHRYPPPSSPKVGELPHDAKGLKNFGCNAVDGEKVIPDLGQPTAGLPRFCQIRTSKLSGWVDSRFLVPGSKPPPEPSTDISIYPADIVEAIKPNLEMCETFQLEDDFARNDADLNGDGIKDWIIDYGGLVCDESHIAYSGSAGSLTQMLISSGPGKWVVKFDEYVRDYKVVTRKGKTVISLGMHGSACKKVGAAACTRTVDFNTH</sequence>
<dbReference type="EMBL" id="JAEQMY010000043">
    <property type="protein sequence ID" value="MBL0406530.1"/>
    <property type="molecule type" value="Genomic_DNA"/>
</dbReference>
<protein>
    <submittedName>
        <fullName evidence="1">Uncharacterized protein</fullName>
    </submittedName>
</protein>
<dbReference type="Proteomes" id="UP000605848">
    <property type="component" value="Unassembled WGS sequence"/>
</dbReference>
<accession>A0A937D3L8</accession>
<gene>
    <name evidence="1" type="ORF">JKG68_21460</name>
</gene>
<evidence type="ECO:0000313" key="1">
    <source>
        <dbReference type="EMBL" id="MBL0406530.1"/>
    </source>
</evidence>
<reference evidence="1" key="1">
    <citation type="submission" date="2021-01" db="EMBL/GenBank/DDBJ databases">
        <title>Microvirga sp.</title>
        <authorList>
            <person name="Kim M.K."/>
        </authorList>
    </citation>
    <scope>NUCLEOTIDE SEQUENCE</scope>
    <source>
        <strain evidence="1">5420S-16</strain>
    </source>
</reference>